<dbReference type="Gene3D" id="3.90.470.20">
    <property type="entry name" value="4'-phosphopantetheinyl transferase domain"/>
    <property type="match status" value="2"/>
</dbReference>
<sequence>MGERLVSGECLVWRCPAGPLPAPLHALLDDAEQARARNLGHDAARTRFVTGRVMARLLAARYADTPPRQVVFTSTCRHCTGPHGRLEVHTGAGVLHLSVSHSAERILVAIARDTVCGVDIERVALRGDRIPVSALSPVERRVLADLPQPRRLAAFIRYWARKEAILKATGDGLVLSPADLTVSAPDASARLLSWENRPPPHVSVHLSDLAVGDDYRAALATLGRPLSIVERDVDPLAEASHL</sequence>
<dbReference type="GO" id="GO:0019878">
    <property type="term" value="P:lysine biosynthetic process via aminoadipic acid"/>
    <property type="evidence" value="ECO:0007669"/>
    <property type="project" value="TreeGrafter"/>
</dbReference>
<organism evidence="4">
    <name type="scientific">Verrucosispora sp. MS100047</name>
    <dbReference type="NCBI Taxonomy" id="1410949"/>
    <lineage>
        <taxon>Bacteria</taxon>
        <taxon>Bacillati</taxon>
        <taxon>Actinomycetota</taxon>
        <taxon>Actinomycetes</taxon>
        <taxon>Micromonosporales</taxon>
        <taxon>Micromonosporaceae</taxon>
        <taxon>Micromonospora</taxon>
    </lineage>
</organism>
<dbReference type="PANTHER" id="PTHR12215">
    <property type="entry name" value="PHOSPHOPANTETHEINE TRANSFERASE"/>
    <property type="match status" value="1"/>
</dbReference>
<accession>A0A097CSK4</accession>
<feature type="domain" description="4'-phosphopantetheinyl transferase" evidence="3">
    <location>
        <begin position="116"/>
        <end position="220"/>
    </location>
</feature>
<evidence type="ECO:0000259" key="3">
    <source>
        <dbReference type="Pfam" id="PF01648"/>
    </source>
</evidence>
<dbReference type="GO" id="GO:0005829">
    <property type="term" value="C:cytosol"/>
    <property type="evidence" value="ECO:0007669"/>
    <property type="project" value="TreeGrafter"/>
</dbReference>
<evidence type="ECO:0000256" key="2">
    <source>
        <dbReference type="ARBA" id="ARBA00022679"/>
    </source>
</evidence>
<evidence type="ECO:0000256" key="1">
    <source>
        <dbReference type="ARBA" id="ARBA00010990"/>
    </source>
</evidence>
<keyword evidence="2 4" id="KW-0808">Transferase</keyword>
<evidence type="ECO:0000313" key="4">
    <source>
        <dbReference type="EMBL" id="AIS85631.1"/>
    </source>
</evidence>
<dbReference type="InterPro" id="IPR050559">
    <property type="entry name" value="P-Pant_transferase_sf"/>
</dbReference>
<dbReference type="GO" id="GO:0008897">
    <property type="term" value="F:holo-[acyl-carrier-protein] synthase activity"/>
    <property type="evidence" value="ECO:0007669"/>
    <property type="project" value="InterPro"/>
</dbReference>
<dbReference type="GO" id="GO:0000287">
    <property type="term" value="F:magnesium ion binding"/>
    <property type="evidence" value="ECO:0007669"/>
    <property type="project" value="InterPro"/>
</dbReference>
<dbReference type="PANTHER" id="PTHR12215:SF10">
    <property type="entry name" value="L-AMINOADIPATE-SEMIALDEHYDE DEHYDROGENASE-PHOSPHOPANTETHEINYL TRANSFERASE"/>
    <property type="match status" value="1"/>
</dbReference>
<dbReference type="InterPro" id="IPR008278">
    <property type="entry name" value="4-PPantetheinyl_Trfase_dom"/>
</dbReference>
<dbReference type="AlphaFoldDB" id="A0A097CSK4"/>
<name>A0A097CSK4_9ACTN</name>
<dbReference type="Pfam" id="PF01648">
    <property type="entry name" value="ACPS"/>
    <property type="match status" value="1"/>
</dbReference>
<dbReference type="SUPFAM" id="SSF56214">
    <property type="entry name" value="4'-phosphopantetheinyl transferase"/>
    <property type="match status" value="2"/>
</dbReference>
<dbReference type="EMBL" id="KF826669">
    <property type="protein sequence ID" value="AIS85631.1"/>
    <property type="molecule type" value="Genomic_DNA"/>
</dbReference>
<proteinExistence type="inferred from homology"/>
<reference evidence="4" key="1">
    <citation type="submission" date="2013-11" db="EMBL/GenBank/DDBJ databases">
        <title>New antitubercular compounds from marine-derived Verrucosispora sp. MS100047.</title>
        <authorList>
            <person name="Huang P."/>
            <person name="Xie F."/>
            <person name="Wang Q."/>
            <person name="Wang J."/>
            <person name="Wang Q."/>
            <person name="Abdel-Mageed W.M."/>
            <person name="Liu M."/>
            <person name="Han J."/>
            <person name="Song F."/>
            <person name="Dai H."/>
            <person name="Liu X."/>
            <person name="Zhang L."/>
        </authorList>
    </citation>
    <scope>NUCLEOTIDE SEQUENCE</scope>
    <source>
        <strain evidence="4">MS100047</strain>
    </source>
</reference>
<dbReference type="InterPro" id="IPR037143">
    <property type="entry name" value="4-PPantetheinyl_Trfase_dom_sf"/>
</dbReference>
<comment type="similarity">
    <text evidence="1">Belongs to the P-Pant transferase superfamily. Gsp/Sfp/HetI/AcpT family.</text>
</comment>
<gene>
    <name evidence="4" type="ORF">VASRM7_392</name>
</gene>
<protein>
    <submittedName>
        <fullName evidence="4">4'-phosphopantetheinyl transferase</fullName>
    </submittedName>
</protein>